<keyword evidence="2" id="KW-1185">Reference proteome</keyword>
<name>A0ACC6TDF8_9MICC</name>
<evidence type="ECO:0000313" key="2">
    <source>
        <dbReference type="Proteomes" id="UP001549207"/>
    </source>
</evidence>
<dbReference type="Proteomes" id="UP001549207">
    <property type="component" value="Unassembled WGS sequence"/>
</dbReference>
<organism evidence="1 2">
    <name type="scientific">Arthrobacter nitrophenolicus</name>
    <dbReference type="NCBI Taxonomy" id="683150"/>
    <lineage>
        <taxon>Bacteria</taxon>
        <taxon>Bacillati</taxon>
        <taxon>Actinomycetota</taxon>
        <taxon>Actinomycetes</taxon>
        <taxon>Micrococcales</taxon>
        <taxon>Micrococcaceae</taxon>
        <taxon>Arthrobacter</taxon>
    </lineage>
</organism>
<reference evidence="1" key="1">
    <citation type="submission" date="2024-06" db="EMBL/GenBank/DDBJ databases">
        <title>Genomic Encyclopedia of Type Strains, Phase IV (KMG-IV): sequencing the most valuable type-strain genomes for metagenomic binning, comparative biology and taxonomic classification.</title>
        <authorList>
            <person name="Goeker M."/>
        </authorList>
    </citation>
    <scope>NUCLEOTIDE SEQUENCE</scope>
    <source>
        <strain evidence="1">SJCon</strain>
    </source>
</reference>
<protein>
    <submittedName>
        <fullName evidence="1">Ribosomally synthesized peptide with SipW-like signal peptide</fullName>
    </submittedName>
</protein>
<dbReference type="EMBL" id="JBEPNJ010000004">
    <property type="protein sequence ID" value="MET3771703.1"/>
    <property type="molecule type" value="Genomic_DNA"/>
</dbReference>
<gene>
    <name evidence="1" type="ORF">ABIC98_001340</name>
</gene>
<sequence length="218" mass="21948">MHEREAMTERRTALLRVRALLAGALVLGLGSSVTLASWTDTEYAAGSFGASSFQTESNVTKPYDASGPWSSNEQSPGTLVFEAASMSPGAVVYAPFAIRTKPGSVAGEVVLGAPSVSSSGTGESDLGAALRYRVVRAATCGASSFTGAPAFVVGSDGAKPFTAGQAAGVVNPLAAASAALPGEPTQFCFEVTLPEGASNALQGQTATATWQFTATSSS</sequence>
<accession>A0ACC6TDF8</accession>
<evidence type="ECO:0000313" key="1">
    <source>
        <dbReference type="EMBL" id="MET3771703.1"/>
    </source>
</evidence>
<comment type="caution">
    <text evidence="1">The sequence shown here is derived from an EMBL/GenBank/DDBJ whole genome shotgun (WGS) entry which is preliminary data.</text>
</comment>
<proteinExistence type="predicted"/>